<protein>
    <submittedName>
        <fullName evidence="2">Dienelactone hydrolase</fullName>
    </submittedName>
</protein>
<accession>A0ABU5RXA0</accession>
<evidence type="ECO:0000313" key="3">
    <source>
        <dbReference type="Proteomes" id="UP001304461"/>
    </source>
</evidence>
<sequence length="512" mass="53126">MTRTSPYLAGLGLALAAAVAASPPGRALETIELKLPLVETTFSIQLAELSDPRALLSGHSDLAELDQATRGAIGRSLVDLFNTPLPLQALDVARQVVPSPLAQQALLLLSSLGGVDGLPADISSDTVLKVLDQAAGRGPLTMRGVLQAVPGRTASVDVGKGLFLLQRMNAQLLSATRLLEGTAAATTAPALRNPGPLLVRRDTLSLPVAYRPHPLEVVVIRPTQQPSGRLVAISHGLWDGPESFEGWGRHLASHGYTVLLPRHPGSDRTQQQAMLSGKVPPPGPAELRLRPLDISALIDAAANGTLGLPTGLATGSVVVLGHSWGATTALQLAGARPSSQQLLQRCNDLQDPQRNLSWVLQCSFLGGTDQAALTDPRVKAAVAVSPPMSLLFDAGAAPVFQGRVLVVSGSRDWVVPSGPEAIGPMARVARQENSGHRLVLAGGGDHFNMGSPYDQGGGPLRGLLLAWVNGAFAAGPAVGPGPGNPTLLPPDGWGDDGLSLSDVTDRLASWNP</sequence>
<dbReference type="InterPro" id="IPR029058">
    <property type="entry name" value="AB_hydrolase_fold"/>
</dbReference>
<dbReference type="SUPFAM" id="SSF53474">
    <property type="entry name" value="alpha/beta-Hydrolases"/>
    <property type="match status" value="1"/>
</dbReference>
<dbReference type="GO" id="GO:0016787">
    <property type="term" value="F:hydrolase activity"/>
    <property type="evidence" value="ECO:0007669"/>
    <property type="project" value="UniProtKB-KW"/>
</dbReference>
<name>A0ABU5RXA0_9CYAN</name>
<feature type="compositionally biased region" description="Low complexity" evidence="1">
    <location>
        <begin position="484"/>
        <end position="502"/>
    </location>
</feature>
<evidence type="ECO:0000313" key="2">
    <source>
        <dbReference type="EMBL" id="MEA5392410.1"/>
    </source>
</evidence>
<evidence type="ECO:0000256" key="1">
    <source>
        <dbReference type="SAM" id="MobiDB-lite"/>
    </source>
</evidence>
<organism evidence="2 3">
    <name type="scientific">Cyanobium gracile UHCC 0139</name>
    <dbReference type="NCBI Taxonomy" id="3110308"/>
    <lineage>
        <taxon>Bacteria</taxon>
        <taxon>Bacillati</taxon>
        <taxon>Cyanobacteriota</taxon>
        <taxon>Cyanophyceae</taxon>
        <taxon>Synechococcales</taxon>
        <taxon>Prochlorococcaceae</taxon>
        <taxon>Cyanobium</taxon>
    </lineage>
</organism>
<proteinExistence type="predicted"/>
<keyword evidence="3" id="KW-1185">Reference proteome</keyword>
<comment type="caution">
    <text evidence="2">The sequence shown here is derived from an EMBL/GenBank/DDBJ whole genome shotgun (WGS) entry which is preliminary data.</text>
</comment>
<dbReference type="EMBL" id="JAYGHX010000010">
    <property type="protein sequence ID" value="MEA5392410.1"/>
    <property type="molecule type" value="Genomic_DNA"/>
</dbReference>
<keyword evidence="2" id="KW-0378">Hydrolase</keyword>
<dbReference type="RefSeq" id="WP_323306360.1">
    <property type="nucleotide sequence ID" value="NZ_JAYGHX010000010.1"/>
</dbReference>
<gene>
    <name evidence="2" type="ORF">VB738_14195</name>
</gene>
<reference evidence="2 3" key="1">
    <citation type="submission" date="2023-12" db="EMBL/GenBank/DDBJ databases">
        <title>Baltic Sea Cyanobacteria.</title>
        <authorList>
            <person name="Delbaje E."/>
            <person name="Fewer D.P."/>
            <person name="Shishido T.K."/>
        </authorList>
    </citation>
    <scope>NUCLEOTIDE SEQUENCE [LARGE SCALE GENOMIC DNA]</scope>
    <source>
        <strain evidence="2 3">UHCC 0139</strain>
    </source>
</reference>
<feature type="region of interest" description="Disordered" evidence="1">
    <location>
        <begin position="478"/>
        <end position="512"/>
    </location>
</feature>
<dbReference type="Gene3D" id="3.40.50.1820">
    <property type="entry name" value="alpha/beta hydrolase"/>
    <property type="match status" value="1"/>
</dbReference>
<dbReference type="Proteomes" id="UP001304461">
    <property type="component" value="Unassembled WGS sequence"/>
</dbReference>